<protein>
    <submittedName>
        <fullName evidence="5">Phosphoribosyl-dephospho-CoA transferase</fullName>
    </submittedName>
</protein>
<dbReference type="AlphaFoldDB" id="A0A1N7P793"/>
<keyword evidence="1 5" id="KW-0808">Transferase</keyword>
<proteinExistence type="predicted"/>
<evidence type="ECO:0000313" key="6">
    <source>
        <dbReference type="Proteomes" id="UP000185678"/>
    </source>
</evidence>
<evidence type="ECO:0000259" key="4">
    <source>
        <dbReference type="Pfam" id="PF20866"/>
    </source>
</evidence>
<feature type="domain" description="Phosphoribosyl-dephospho-CoA transferase MdcG N-terminal" evidence="4">
    <location>
        <begin position="9"/>
        <end position="84"/>
    </location>
</feature>
<reference evidence="5 6" key="1">
    <citation type="submission" date="2017-01" db="EMBL/GenBank/DDBJ databases">
        <authorList>
            <person name="Mah S.A."/>
            <person name="Swanson W.J."/>
            <person name="Moy G.W."/>
            <person name="Vacquier V.D."/>
        </authorList>
    </citation>
    <scope>NUCLEOTIDE SEQUENCE [LARGE SCALE GENOMIC DNA]</scope>
    <source>
        <strain evidence="5 6">DSM 11589</strain>
    </source>
</reference>
<dbReference type="EMBL" id="FTOA01000006">
    <property type="protein sequence ID" value="SIT06396.1"/>
    <property type="molecule type" value="Genomic_DNA"/>
</dbReference>
<accession>A0A1N7P793</accession>
<dbReference type="Proteomes" id="UP000185678">
    <property type="component" value="Unassembled WGS sequence"/>
</dbReference>
<dbReference type="InterPro" id="IPR017557">
    <property type="entry name" value="Holo-ACP_synthase"/>
</dbReference>
<gene>
    <name evidence="5" type="ORF">SAMN05421779_106115</name>
</gene>
<dbReference type="Pfam" id="PF20866">
    <property type="entry name" value="MdcG_N"/>
    <property type="match status" value="1"/>
</dbReference>
<dbReference type="InterPro" id="IPR048903">
    <property type="entry name" value="MdcG_N"/>
</dbReference>
<feature type="domain" description="Phosphoribosyl-dephospho-CoA transferase MdcG C-terminal" evidence="3">
    <location>
        <begin position="96"/>
        <end position="211"/>
    </location>
</feature>
<dbReference type="NCBIfam" id="TIGR03135">
    <property type="entry name" value="malonate_mdcG"/>
    <property type="match status" value="1"/>
</dbReference>
<organism evidence="5 6">
    <name type="scientific">Insolitispirillum peregrinum</name>
    <dbReference type="NCBI Taxonomy" id="80876"/>
    <lineage>
        <taxon>Bacteria</taxon>
        <taxon>Pseudomonadati</taxon>
        <taxon>Pseudomonadota</taxon>
        <taxon>Alphaproteobacteria</taxon>
        <taxon>Rhodospirillales</taxon>
        <taxon>Novispirillaceae</taxon>
        <taxon>Insolitispirillum</taxon>
    </lineage>
</organism>
<dbReference type="GO" id="GO:0016779">
    <property type="term" value="F:nucleotidyltransferase activity"/>
    <property type="evidence" value="ECO:0007669"/>
    <property type="project" value="UniProtKB-KW"/>
</dbReference>
<evidence type="ECO:0000256" key="2">
    <source>
        <dbReference type="ARBA" id="ARBA00022695"/>
    </source>
</evidence>
<dbReference type="RefSeq" id="WP_076401434.1">
    <property type="nucleotide sequence ID" value="NZ_FTOA01000006.1"/>
</dbReference>
<keyword evidence="2" id="KW-0548">Nucleotidyltransferase</keyword>
<dbReference type="Pfam" id="PF10620">
    <property type="entry name" value="MdcG"/>
    <property type="match status" value="1"/>
</dbReference>
<dbReference type="InterPro" id="IPR049180">
    <property type="entry name" value="MdcG_C"/>
</dbReference>
<sequence length="225" mass="25196">MGAPEPLLRRHDWVWLRQDWQRHLRSPLEPLAHAELTDWLAGERPLVVTRRLPGDSLDDLRLGLARPGRWRIALHLSVNAIARLSLSPSPLEVLGDAPGDWRERLDWLAALGCEQRVPMGVYGSLAWQHFAGSANGQYLTCQSDLDLLFMPSSWTAVERLMRELTASEGCLPGPRLDGEIILPDGGGVAWRELAARPPTVLVKTIDSVKLRPFATLPLLFERRDA</sequence>
<keyword evidence="6" id="KW-1185">Reference proteome</keyword>
<dbReference type="STRING" id="80876.SAMN05421779_106115"/>
<evidence type="ECO:0000313" key="5">
    <source>
        <dbReference type="EMBL" id="SIT06396.1"/>
    </source>
</evidence>
<evidence type="ECO:0000256" key="1">
    <source>
        <dbReference type="ARBA" id="ARBA00022679"/>
    </source>
</evidence>
<evidence type="ECO:0000259" key="3">
    <source>
        <dbReference type="Pfam" id="PF10620"/>
    </source>
</evidence>
<name>A0A1N7P793_9PROT</name>